<dbReference type="SUPFAM" id="SSF53244">
    <property type="entry name" value="MurD-like peptide ligases, peptide-binding domain"/>
    <property type="match status" value="1"/>
</dbReference>
<dbReference type="Pfam" id="PF08245">
    <property type="entry name" value="Mur_ligase_M"/>
    <property type="match status" value="1"/>
</dbReference>
<dbReference type="EMBL" id="KP229298">
    <property type="protein sequence ID" value="AJA38651.1"/>
    <property type="molecule type" value="Genomic_DNA"/>
</dbReference>
<evidence type="ECO:0000256" key="1">
    <source>
        <dbReference type="ARBA" id="ARBA00001946"/>
    </source>
</evidence>
<evidence type="ECO:0000259" key="20">
    <source>
        <dbReference type="Pfam" id="PF08245"/>
    </source>
</evidence>
<evidence type="ECO:0000256" key="13">
    <source>
        <dbReference type="ARBA" id="ARBA00022842"/>
    </source>
</evidence>
<dbReference type="InterPro" id="IPR018109">
    <property type="entry name" value="Folylpolyglutamate_synth_CS"/>
</dbReference>
<sequence>MGVKDETMAYLEVLRYLYHKRPMGKVKPGLERISMLLSKLGNPHLKYKSIHVGGTNGKGSVTNMISHILISQGYRVGSYYSPHLSTFRERIRLNEEYISEEDVVKIYEKMEPILNELDKEEIFSPSFFEVVTAMAFLYFAEKNVDIAVLEVGLGGRLDATNVVFPLCSTIVTVDRDHEKTLGYTIEQIAWEKSGIIKEGVPLVTGERKREALKVMEDVARKKNSRVYVIDKDFSVRVKSLKLHENRFDYCGENTFEDLVLTMNGPHQIENAGVALKTLEATGLPLSEKAIREGLKNAKNLGRFEILEKNGKTYILDGAHNPHGAESLVRSLKLYFNDKPLNLVIGILDDKNREDILRKYTGIFERVIVTCVPSPRMKDMNGLVDTAKKFFKNVEVIEDPLEAIESSEGDTVVTGSLFLVGYVREFLTTGKINEEWKL</sequence>
<reference evidence="21" key="1">
    <citation type="journal article" date="2014" name="ISME J.">
        <title>Evidence for extensive gene flow and Thermotoga subpopulations in subsurface and marine environments.</title>
        <authorList>
            <person name="Nesbo C.L."/>
            <person name="S Swithers K."/>
            <person name="Dahle H."/>
            <person name="Haverkamp T.H."/>
            <person name="Birkeland N.K."/>
            <person name="Sokolova T."/>
            <person name="Kublanov I."/>
            <person name="Zhaxybayeva O."/>
        </authorList>
    </citation>
    <scope>NUCLEOTIDE SEQUENCE</scope>
    <source>
        <strain evidence="21">TBYP3.1.4.1</strain>
    </source>
</reference>
<keyword evidence="13" id="KW-0460">Magnesium</keyword>
<dbReference type="InterPro" id="IPR004101">
    <property type="entry name" value="Mur_ligase_C"/>
</dbReference>
<dbReference type="Gene3D" id="3.40.1190.10">
    <property type="entry name" value="Mur-like, catalytic domain"/>
    <property type="match status" value="1"/>
</dbReference>
<dbReference type="InterPro" id="IPR036615">
    <property type="entry name" value="Mur_ligase_C_dom_sf"/>
</dbReference>
<dbReference type="GO" id="GO:0005737">
    <property type="term" value="C:cytoplasm"/>
    <property type="evidence" value="ECO:0007669"/>
    <property type="project" value="TreeGrafter"/>
</dbReference>
<dbReference type="InterPro" id="IPR013221">
    <property type="entry name" value="Mur_ligase_cen"/>
</dbReference>
<organism evidence="21">
    <name type="scientific">Thermotoga sp. TBYP3.1.4.1</name>
    <dbReference type="NCBI Taxonomy" id="1587550"/>
    <lineage>
        <taxon>Bacteria</taxon>
        <taxon>Thermotogati</taxon>
        <taxon>Thermotogota</taxon>
        <taxon>Thermotogae</taxon>
        <taxon>Thermotogales</taxon>
        <taxon>Thermotogaceae</taxon>
        <taxon>Thermotoga</taxon>
    </lineage>
</organism>
<evidence type="ECO:0000256" key="10">
    <source>
        <dbReference type="ARBA" id="ARBA00022723"/>
    </source>
</evidence>
<keyword evidence="11 18" id="KW-0547">Nucleotide-binding</keyword>
<feature type="domain" description="Mur ligase central" evidence="20">
    <location>
        <begin position="52"/>
        <end position="275"/>
    </location>
</feature>
<dbReference type="InterPro" id="IPR036565">
    <property type="entry name" value="Mur-like_cat_sf"/>
</dbReference>
<evidence type="ECO:0000256" key="14">
    <source>
        <dbReference type="ARBA" id="ARBA00022909"/>
    </source>
</evidence>
<dbReference type="GO" id="GO:0046872">
    <property type="term" value="F:metal ion binding"/>
    <property type="evidence" value="ECO:0007669"/>
    <property type="project" value="UniProtKB-KW"/>
</dbReference>
<evidence type="ECO:0000256" key="15">
    <source>
        <dbReference type="ARBA" id="ARBA00030592"/>
    </source>
</evidence>
<dbReference type="NCBIfam" id="TIGR01499">
    <property type="entry name" value="folC"/>
    <property type="match status" value="1"/>
</dbReference>
<dbReference type="AlphaFoldDB" id="A0A0A7RWL1"/>
<evidence type="ECO:0000313" key="21">
    <source>
        <dbReference type="EMBL" id="AJA38651.1"/>
    </source>
</evidence>
<dbReference type="PROSITE" id="PS01011">
    <property type="entry name" value="FOLYLPOLYGLU_SYNT_1"/>
    <property type="match status" value="1"/>
</dbReference>
<dbReference type="GO" id="GO:0046656">
    <property type="term" value="P:folic acid biosynthetic process"/>
    <property type="evidence" value="ECO:0007669"/>
    <property type="project" value="UniProtKB-KW"/>
</dbReference>
<evidence type="ECO:0000256" key="11">
    <source>
        <dbReference type="ARBA" id="ARBA00022741"/>
    </source>
</evidence>
<dbReference type="Pfam" id="PF02875">
    <property type="entry name" value="Mur_ligase_C"/>
    <property type="match status" value="1"/>
</dbReference>
<dbReference type="EC" id="6.3.2.17" evidence="7"/>
<comment type="pathway">
    <text evidence="3">Cofactor biosynthesis; tetrahydrofolylpolyglutamate biosynthesis.</text>
</comment>
<proteinExistence type="inferred from homology"/>
<evidence type="ECO:0000256" key="16">
    <source>
        <dbReference type="ARBA" id="ARBA00047493"/>
    </source>
</evidence>
<comment type="catalytic activity">
    <reaction evidence="17">
        <text>7,8-dihydropteroate + L-glutamate + ATP = 7,8-dihydrofolate + ADP + phosphate + H(+)</text>
        <dbReference type="Rhea" id="RHEA:23584"/>
        <dbReference type="ChEBI" id="CHEBI:15378"/>
        <dbReference type="ChEBI" id="CHEBI:17839"/>
        <dbReference type="ChEBI" id="CHEBI:29985"/>
        <dbReference type="ChEBI" id="CHEBI:30616"/>
        <dbReference type="ChEBI" id="CHEBI:43474"/>
        <dbReference type="ChEBI" id="CHEBI:57451"/>
        <dbReference type="ChEBI" id="CHEBI:456216"/>
        <dbReference type="EC" id="6.3.2.12"/>
    </reaction>
</comment>
<dbReference type="GO" id="GO:0004326">
    <property type="term" value="F:tetrahydrofolylpolyglutamate synthase activity"/>
    <property type="evidence" value="ECO:0007669"/>
    <property type="project" value="UniProtKB-EC"/>
</dbReference>
<dbReference type="PROSITE" id="PS01012">
    <property type="entry name" value="FOLYLPOLYGLU_SYNT_2"/>
    <property type="match status" value="1"/>
</dbReference>
<dbReference type="SUPFAM" id="SSF53623">
    <property type="entry name" value="MurD-like peptide ligases, catalytic domain"/>
    <property type="match status" value="1"/>
</dbReference>
<evidence type="ECO:0000256" key="6">
    <source>
        <dbReference type="ARBA" id="ARBA00013023"/>
    </source>
</evidence>
<evidence type="ECO:0000256" key="12">
    <source>
        <dbReference type="ARBA" id="ARBA00022840"/>
    </source>
</evidence>
<feature type="domain" description="Mur ligase C-terminal" evidence="19">
    <location>
        <begin position="301"/>
        <end position="413"/>
    </location>
</feature>
<evidence type="ECO:0000256" key="18">
    <source>
        <dbReference type="PIRNR" id="PIRNR001563"/>
    </source>
</evidence>
<evidence type="ECO:0000259" key="19">
    <source>
        <dbReference type="Pfam" id="PF02875"/>
    </source>
</evidence>
<dbReference type="Gene3D" id="3.90.190.20">
    <property type="entry name" value="Mur ligase, C-terminal domain"/>
    <property type="match status" value="1"/>
</dbReference>
<dbReference type="FunFam" id="3.40.1190.10:FF:000004">
    <property type="entry name" value="Dihydrofolate synthase/folylpolyglutamate synthase"/>
    <property type="match status" value="1"/>
</dbReference>
<dbReference type="PANTHER" id="PTHR11136:SF0">
    <property type="entry name" value="DIHYDROFOLATE SYNTHETASE-RELATED"/>
    <property type="match status" value="1"/>
</dbReference>
<dbReference type="PIRSF" id="PIRSF001563">
    <property type="entry name" value="Folylpolyglu_synth"/>
    <property type="match status" value="1"/>
</dbReference>
<comment type="catalytic activity">
    <reaction evidence="16">
        <text>(6S)-5,6,7,8-tetrahydrofolyl-(gamma-L-Glu)(n) + L-glutamate + ATP = (6S)-5,6,7,8-tetrahydrofolyl-(gamma-L-Glu)(n+1) + ADP + phosphate + H(+)</text>
        <dbReference type="Rhea" id="RHEA:10580"/>
        <dbReference type="Rhea" id="RHEA-COMP:14738"/>
        <dbReference type="Rhea" id="RHEA-COMP:14740"/>
        <dbReference type="ChEBI" id="CHEBI:15378"/>
        <dbReference type="ChEBI" id="CHEBI:29985"/>
        <dbReference type="ChEBI" id="CHEBI:30616"/>
        <dbReference type="ChEBI" id="CHEBI:43474"/>
        <dbReference type="ChEBI" id="CHEBI:141005"/>
        <dbReference type="ChEBI" id="CHEBI:456216"/>
        <dbReference type="EC" id="6.3.2.17"/>
    </reaction>
</comment>
<evidence type="ECO:0000256" key="4">
    <source>
        <dbReference type="ARBA" id="ARBA00008276"/>
    </source>
</evidence>
<keyword evidence="12 18" id="KW-0067">ATP-binding</keyword>
<evidence type="ECO:0000256" key="7">
    <source>
        <dbReference type="ARBA" id="ARBA00013025"/>
    </source>
</evidence>
<evidence type="ECO:0000256" key="5">
    <source>
        <dbReference type="ARBA" id="ARBA00011245"/>
    </source>
</evidence>
<dbReference type="PANTHER" id="PTHR11136">
    <property type="entry name" value="FOLYLPOLYGLUTAMATE SYNTHASE-RELATED"/>
    <property type="match status" value="1"/>
</dbReference>
<dbReference type="EC" id="6.3.2.12" evidence="6"/>
<evidence type="ECO:0000256" key="3">
    <source>
        <dbReference type="ARBA" id="ARBA00005150"/>
    </source>
</evidence>
<evidence type="ECO:0000256" key="17">
    <source>
        <dbReference type="ARBA" id="ARBA00049161"/>
    </source>
</evidence>
<accession>A0A0A7RWL1</accession>
<evidence type="ECO:0000256" key="9">
    <source>
        <dbReference type="ARBA" id="ARBA00022598"/>
    </source>
</evidence>
<comment type="subunit">
    <text evidence="5">Monomer.</text>
</comment>
<evidence type="ECO:0000256" key="8">
    <source>
        <dbReference type="ARBA" id="ARBA00019357"/>
    </source>
</evidence>
<evidence type="ECO:0000256" key="2">
    <source>
        <dbReference type="ARBA" id="ARBA00004799"/>
    </source>
</evidence>
<dbReference type="InterPro" id="IPR001645">
    <property type="entry name" value="Folylpolyglutamate_synth"/>
</dbReference>
<comment type="similarity">
    <text evidence="4 18">Belongs to the folylpolyglutamate synthase family.</text>
</comment>
<protein>
    <recommendedName>
        <fullName evidence="8">Dihydrofolate synthase/folylpolyglutamate synthase</fullName>
        <ecNumber evidence="6">6.3.2.12</ecNumber>
        <ecNumber evidence="7">6.3.2.17</ecNumber>
    </recommendedName>
    <alternativeName>
        <fullName evidence="15">Tetrahydrofolylpolyglutamate synthase</fullName>
    </alternativeName>
</protein>
<comment type="cofactor">
    <cofactor evidence="1">
        <name>Mg(2+)</name>
        <dbReference type="ChEBI" id="CHEBI:18420"/>
    </cofactor>
</comment>
<comment type="pathway">
    <text evidence="2">Cofactor biosynthesis; tetrahydrofolate biosynthesis; 7,8-dihydrofolate from 2-amino-4-hydroxy-6-hydroxymethyl-7,8-dihydropteridine diphosphate and 4-aminobenzoate: step 2/2.</text>
</comment>
<keyword evidence="14" id="KW-0289">Folate biosynthesis</keyword>
<keyword evidence="9 18" id="KW-0436">Ligase</keyword>
<keyword evidence="10" id="KW-0479">Metal-binding</keyword>
<dbReference type="GO" id="GO:0008841">
    <property type="term" value="F:dihydrofolate synthase activity"/>
    <property type="evidence" value="ECO:0007669"/>
    <property type="project" value="UniProtKB-EC"/>
</dbReference>
<dbReference type="GO" id="GO:0005524">
    <property type="term" value="F:ATP binding"/>
    <property type="evidence" value="ECO:0007669"/>
    <property type="project" value="UniProtKB-KW"/>
</dbReference>
<name>A0A0A7RWL1_9THEM</name>